<dbReference type="STRING" id="497964.CfE428DRAFT_1634"/>
<name>B4CX21_9BACT</name>
<protein>
    <submittedName>
        <fullName evidence="1">Uncharacterized protein</fullName>
    </submittedName>
</protein>
<organism evidence="1 2">
    <name type="scientific">Chthoniobacter flavus Ellin428</name>
    <dbReference type="NCBI Taxonomy" id="497964"/>
    <lineage>
        <taxon>Bacteria</taxon>
        <taxon>Pseudomonadati</taxon>
        <taxon>Verrucomicrobiota</taxon>
        <taxon>Spartobacteria</taxon>
        <taxon>Chthoniobacterales</taxon>
        <taxon>Chthoniobacteraceae</taxon>
        <taxon>Chthoniobacter</taxon>
    </lineage>
</organism>
<reference evidence="1 2" key="1">
    <citation type="journal article" date="2011" name="J. Bacteriol.">
        <title>Genome sequence of Chthoniobacter flavus Ellin428, an aerobic heterotrophic soil bacterium.</title>
        <authorList>
            <person name="Kant R."/>
            <person name="van Passel M.W."/>
            <person name="Palva A."/>
            <person name="Lucas S."/>
            <person name="Lapidus A."/>
            <person name="Glavina Del Rio T."/>
            <person name="Dalin E."/>
            <person name="Tice H."/>
            <person name="Bruce D."/>
            <person name="Goodwin L."/>
            <person name="Pitluck S."/>
            <person name="Larimer F.W."/>
            <person name="Land M.L."/>
            <person name="Hauser L."/>
            <person name="Sangwan P."/>
            <person name="de Vos W.M."/>
            <person name="Janssen P.H."/>
            <person name="Smidt H."/>
        </authorList>
    </citation>
    <scope>NUCLEOTIDE SEQUENCE [LARGE SCALE GENOMIC DNA]</scope>
    <source>
        <strain evidence="1 2">Ellin428</strain>
    </source>
</reference>
<dbReference type="RefSeq" id="WP_006978960.1">
    <property type="nucleotide sequence ID" value="NZ_ABVL01000003.1"/>
</dbReference>
<dbReference type="EMBL" id="ABVL01000003">
    <property type="protein sequence ID" value="EDY21341.1"/>
    <property type="molecule type" value="Genomic_DNA"/>
</dbReference>
<dbReference type="Proteomes" id="UP000005824">
    <property type="component" value="Unassembled WGS sequence"/>
</dbReference>
<dbReference type="AlphaFoldDB" id="B4CX21"/>
<dbReference type="InParanoid" id="B4CX21"/>
<accession>B4CX21</accession>
<proteinExistence type="predicted"/>
<gene>
    <name evidence="1" type="ORF">CfE428DRAFT_1634</name>
</gene>
<evidence type="ECO:0000313" key="2">
    <source>
        <dbReference type="Proteomes" id="UP000005824"/>
    </source>
</evidence>
<evidence type="ECO:0000313" key="1">
    <source>
        <dbReference type="EMBL" id="EDY21341.1"/>
    </source>
</evidence>
<comment type="caution">
    <text evidence="1">The sequence shown here is derived from an EMBL/GenBank/DDBJ whole genome shotgun (WGS) entry which is preliminary data.</text>
</comment>
<sequence>MSELNHLHSCVEEKPELYETVQLYFEDDHRETGRWTGRFWWSHGHEVVPTCWQYFEPHFSGAPRVVYGLRH</sequence>
<keyword evidence="2" id="KW-1185">Reference proteome</keyword>